<dbReference type="GO" id="GO:0006874">
    <property type="term" value="P:intracellular calcium ion homeostasis"/>
    <property type="evidence" value="ECO:0007669"/>
    <property type="project" value="TreeGrafter"/>
</dbReference>
<name>A0A955I9G3_9BACT</name>
<comment type="subcellular location">
    <subcellularLocation>
        <location evidence="1">Membrane</location>
        <topology evidence="1">Multi-pass membrane protein</topology>
    </subcellularLocation>
</comment>
<keyword evidence="2 5" id="KW-0812">Transmembrane</keyword>
<dbReference type="Pfam" id="PF01699">
    <property type="entry name" value="Na_Ca_ex"/>
    <property type="match status" value="2"/>
</dbReference>
<evidence type="ECO:0000256" key="1">
    <source>
        <dbReference type="ARBA" id="ARBA00004141"/>
    </source>
</evidence>
<dbReference type="InterPro" id="IPR044880">
    <property type="entry name" value="NCX_ion-bd_dom_sf"/>
</dbReference>
<reference evidence="7" key="2">
    <citation type="journal article" date="2021" name="Microbiome">
        <title>Successional dynamics and alternative stable states in a saline activated sludge microbial community over 9 years.</title>
        <authorList>
            <person name="Wang Y."/>
            <person name="Ye J."/>
            <person name="Ju F."/>
            <person name="Liu L."/>
            <person name="Boyd J.A."/>
            <person name="Deng Y."/>
            <person name="Parks D.H."/>
            <person name="Jiang X."/>
            <person name="Yin X."/>
            <person name="Woodcroft B.J."/>
            <person name="Tyson G.W."/>
            <person name="Hugenholtz P."/>
            <person name="Polz M.F."/>
            <person name="Zhang T."/>
        </authorList>
    </citation>
    <scope>NUCLEOTIDE SEQUENCE</scope>
    <source>
        <strain evidence="7">HKST-UBA17</strain>
    </source>
</reference>
<dbReference type="PANTHER" id="PTHR10846">
    <property type="entry name" value="SODIUM/POTASSIUM/CALCIUM EXCHANGER"/>
    <property type="match status" value="1"/>
</dbReference>
<evidence type="ECO:0000256" key="2">
    <source>
        <dbReference type="ARBA" id="ARBA00022692"/>
    </source>
</evidence>
<feature type="domain" description="Sodium/calcium exchanger membrane region" evidence="6">
    <location>
        <begin position="10"/>
        <end position="152"/>
    </location>
</feature>
<evidence type="ECO:0000256" key="5">
    <source>
        <dbReference type="SAM" id="Phobius"/>
    </source>
</evidence>
<dbReference type="AlphaFoldDB" id="A0A955I9G3"/>
<evidence type="ECO:0000256" key="3">
    <source>
        <dbReference type="ARBA" id="ARBA00022989"/>
    </source>
</evidence>
<dbReference type="Proteomes" id="UP000741282">
    <property type="component" value="Unassembled WGS sequence"/>
</dbReference>
<dbReference type="GO" id="GO:0008273">
    <property type="term" value="F:calcium, potassium:sodium antiporter activity"/>
    <property type="evidence" value="ECO:0007669"/>
    <property type="project" value="TreeGrafter"/>
</dbReference>
<evidence type="ECO:0000259" key="6">
    <source>
        <dbReference type="Pfam" id="PF01699"/>
    </source>
</evidence>
<sequence length="324" mass="35373">MVNDSIIIQLLILVISLLGLVKGADMFSDFSERVALRFKIPPFIIAVTIVAFGTSLPELFSSSVAVYEGVPEIALGNILGSNITNIFLVLGLATFFIRKKYIEIGYDLIHVDLPFFVGSAFLSVIMLLDGSISFVESLILLAGLLLYIMYSISIRKEHHGDGVLKELKQEHEDVKITVMSVLSGIFGLGLLILGAEFFVKTIVTIASDQNIDLGFLAVTLVPLSSNLPEISVTITNAIKGRAELVVGNILGSNIFNIFGVMGISSLFGKVTAPQELLYILLPVVALSTILYFFITQEKQITKWEGGLMLLSYVVYLNLVFQMLG</sequence>
<dbReference type="EMBL" id="JAGQLN010000012">
    <property type="protein sequence ID" value="MCA9376948.1"/>
    <property type="molecule type" value="Genomic_DNA"/>
</dbReference>
<feature type="transmembrane region" description="Helical" evidence="5">
    <location>
        <begin position="74"/>
        <end position="97"/>
    </location>
</feature>
<feature type="transmembrane region" description="Helical" evidence="5">
    <location>
        <begin position="174"/>
        <end position="193"/>
    </location>
</feature>
<proteinExistence type="predicted"/>
<feature type="transmembrane region" description="Helical" evidence="5">
    <location>
        <begin position="36"/>
        <end position="54"/>
    </location>
</feature>
<dbReference type="Gene3D" id="1.20.1420.30">
    <property type="entry name" value="NCX, central ion-binding region"/>
    <property type="match status" value="1"/>
</dbReference>
<feature type="transmembrane region" description="Helical" evidence="5">
    <location>
        <begin position="306"/>
        <end position="323"/>
    </location>
</feature>
<accession>A0A955I9G3</accession>
<reference evidence="7" key="1">
    <citation type="submission" date="2020-04" db="EMBL/GenBank/DDBJ databases">
        <authorList>
            <person name="Zhang T."/>
        </authorList>
    </citation>
    <scope>NUCLEOTIDE SEQUENCE</scope>
    <source>
        <strain evidence="7">HKST-UBA17</strain>
    </source>
</reference>
<feature type="transmembrane region" description="Helical" evidence="5">
    <location>
        <begin position="276"/>
        <end position="294"/>
    </location>
</feature>
<feature type="transmembrane region" description="Helical" evidence="5">
    <location>
        <begin position="244"/>
        <end position="264"/>
    </location>
</feature>
<evidence type="ECO:0000256" key="4">
    <source>
        <dbReference type="ARBA" id="ARBA00023136"/>
    </source>
</evidence>
<feature type="domain" description="Sodium/calcium exchanger membrane region" evidence="6">
    <location>
        <begin position="182"/>
        <end position="319"/>
    </location>
</feature>
<organism evidence="7 8">
    <name type="scientific">Candidatus Dojkabacteria bacterium</name>
    <dbReference type="NCBI Taxonomy" id="2099670"/>
    <lineage>
        <taxon>Bacteria</taxon>
        <taxon>Candidatus Dojkabacteria</taxon>
    </lineage>
</organism>
<dbReference type="InterPro" id="IPR004837">
    <property type="entry name" value="NaCa_Exmemb"/>
</dbReference>
<keyword evidence="4 5" id="KW-0472">Membrane</keyword>
<dbReference type="GO" id="GO:0005886">
    <property type="term" value="C:plasma membrane"/>
    <property type="evidence" value="ECO:0007669"/>
    <property type="project" value="TreeGrafter"/>
</dbReference>
<evidence type="ECO:0000313" key="8">
    <source>
        <dbReference type="Proteomes" id="UP000741282"/>
    </source>
</evidence>
<dbReference type="PANTHER" id="PTHR10846:SF8">
    <property type="entry name" value="INNER MEMBRANE PROTEIN YRBG"/>
    <property type="match status" value="1"/>
</dbReference>
<feature type="transmembrane region" description="Helical" evidence="5">
    <location>
        <begin position="6"/>
        <end position="24"/>
    </location>
</feature>
<protein>
    <submittedName>
        <fullName evidence="7">Calcium/sodium antiporter</fullName>
    </submittedName>
</protein>
<feature type="transmembrane region" description="Helical" evidence="5">
    <location>
        <begin position="109"/>
        <end position="128"/>
    </location>
</feature>
<evidence type="ECO:0000313" key="7">
    <source>
        <dbReference type="EMBL" id="MCA9376948.1"/>
    </source>
</evidence>
<dbReference type="NCBIfam" id="TIGR00367">
    <property type="entry name" value="calcium/sodium antiporter"/>
    <property type="match status" value="1"/>
</dbReference>
<gene>
    <name evidence="7" type="ORF">KC685_03455</name>
</gene>
<dbReference type="GO" id="GO:0005262">
    <property type="term" value="F:calcium channel activity"/>
    <property type="evidence" value="ECO:0007669"/>
    <property type="project" value="TreeGrafter"/>
</dbReference>
<feature type="transmembrane region" description="Helical" evidence="5">
    <location>
        <begin position="134"/>
        <end position="153"/>
    </location>
</feature>
<comment type="caution">
    <text evidence="7">The sequence shown here is derived from an EMBL/GenBank/DDBJ whole genome shotgun (WGS) entry which is preliminary data.</text>
</comment>
<dbReference type="InterPro" id="IPR004481">
    <property type="entry name" value="K/Na/Ca-exchanger"/>
</dbReference>
<feature type="transmembrane region" description="Helical" evidence="5">
    <location>
        <begin position="213"/>
        <end position="232"/>
    </location>
</feature>
<keyword evidence="3 5" id="KW-1133">Transmembrane helix</keyword>